<accession>A0ABQ4Z220</accession>
<dbReference type="Pfam" id="PF00098">
    <property type="entry name" value="zf-CCHC"/>
    <property type="match status" value="1"/>
</dbReference>
<keyword evidence="2" id="KW-0175">Coiled coil</keyword>
<organism evidence="4 5">
    <name type="scientific">Tanacetum coccineum</name>
    <dbReference type="NCBI Taxonomy" id="301880"/>
    <lineage>
        <taxon>Eukaryota</taxon>
        <taxon>Viridiplantae</taxon>
        <taxon>Streptophyta</taxon>
        <taxon>Embryophyta</taxon>
        <taxon>Tracheophyta</taxon>
        <taxon>Spermatophyta</taxon>
        <taxon>Magnoliopsida</taxon>
        <taxon>eudicotyledons</taxon>
        <taxon>Gunneridae</taxon>
        <taxon>Pentapetalae</taxon>
        <taxon>asterids</taxon>
        <taxon>campanulids</taxon>
        <taxon>Asterales</taxon>
        <taxon>Asteraceae</taxon>
        <taxon>Asteroideae</taxon>
        <taxon>Anthemideae</taxon>
        <taxon>Anthemidinae</taxon>
        <taxon>Tanacetum</taxon>
    </lineage>
</organism>
<keyword evidence="5" id="KW-1185">Reference proteome</keyword>
<keyword evidence="1" id="KW-0479">Metal-binding</keyword>
<reference evidence="4" key="1">
    <citation type="journal article" date="2022" name="Int. J. Mol. Sci.">
        <title>Draft Genome of Tanacetum Coccineum: Genomic Comparison of Closely Related Tanacetum-Family Plants.</title>
        <authorList>
            <person name="Yamashiro T."/>
            <person name="Shiraishi A."/>
            <person name="Nakayama K."/>
            <person name="Satake H."/>
        </authorList>
    </citation>
    <scope>NUCLEOTIDE SEQUENCE</scope>
</reference>
<dbReference type="Pfam" id="PF22936">
    <property type="entry name" value="Pol_BBD"/>
    <property type="match status" value="1"/>
</dbReference>
<gene>
    <name evidence="4" type="ORF">Tco_0750438</name>
</gene>
<proteinExistence type="predicted"/>
<dbReference type="InterPro" id="IPR054722">
    <property type="entry name" value="PolX-like_BBD"/>
</dbReference>
<keyword evidence="1" id="KW-0862">Zinc</keyword>
<keyword evidence="1" id="KW-0863">Zinc-finger</keyword>
<evidence type="ECO:0000313" key="5">
    <source>
        <dbReference type="Proteomes" id="UP001151760"/>
    </source>
</evidence>
<evidence type="ECO:0000256" key="1">
    <source>
        <dbReference type="PROSITE-ProRule" id="PRU00047"/>
    </source>
</evidence>
<comment type="caution">
    <text evidence="4">The sequence shown here is derived from an EMBL/GenBank/DDBJ whole genome shotgun (WGS) entry which is preliminary data.</text>
</comment>
<evidence type="ECO:0000256" key="2">
    <source>
        <dbReference type="SAM" id="Coils"/>
    </source>
</evidence>
<dbReference type="InterPro" id="IPR036875">
    <property type="entry name" value="Znf_CCHC_sf"/>
</dbReference>
<feature type="domain" description="CCHC-type" evidence="3">
    <location>
        <begin position="307"/>
        <end position="322"/>
    </location>
</feature>
<dbReference type="SMART" id="SM00343">
    <property type="entry name" value="ZnF_C2HC"/>
    <property type="match status" value="1"/>
</dbReference>
<reference evidence="4" key="2">
    <citation type="submission" date="2022-01" db="EMBL/GenBank/DDBJ databases">
        <authorList>
            <person name="Yamashiro T."/>
            <person name="Shiraishi A."/>
            <person name="Satake H."/>
            <person name="Nakayama K."/>
        </authorList>
    </citation>
    <scope>NUCLEOTIDE SEQUENCE</scope>
</reference>
<dbReference type="PROSITE" id="PS50158">
    <property type="entry name" value="ZF_CCHC"/>
    <property type="match status" value="1"/>
</dbReference>
<sequence>MTTLADKSLLSGGDNKPPMLEKHLYDSWKSRMELYMMNRPHGRMILASVEKGPLVWPSITEDGIKLLMQGTSLTKQEHAIGAVSSYYPSSYNTLPEEWSKICTEVKLVKDCTLPTMFDQLHICLPVYLQQHERHANEVRLMHARNSDPLALVASHQLTQPAYQSHLHTHPKSLSQLHVSPYQTSQFVTPYQTQQFTTNQSTPLSITYPSNEYQSTGHHNVYSPQPSIPQLEYAPTTYQQQQPEFSQPDSSLVVPVFQKGDDPIDAINHMMSFLTAVGRQTTYAAGTTRKYTPGASGSNTGKQQTVICYNCKGEGHIAKQCTKPKRKRDETWFNDKVLLVQAQASGQALTEEEIAFLADPTSDNATAQTVHQLTNAANKRCWMPMTLIVMNSTQPRLLSWPISQGMAQMHSLSQTETDITSDSNIIPYSQYLSETQQETVQNSNSSAQQDVLILSMFDQLSTQVTHCTNVNKALTTELDRYKEEVKDLKEMQNVENSFSGSNEQYAEIKNKNIDREIALEKQIKSKLDNIIFKRGQSAQTVHMMTKSKICYDHSSKQAIGFEKPFYLKKARESKPKLYDGNTILKMDTIVIPDSDETLELSAESRSKSFERQGHLKMPYWKATSVPALDPSHSSTTVIVEVPKELPTVSMVNTSLKELKRYLTGFDQVVKERTTATAITEGTWGFEHTKACFQDEIIPFIKELKDIFNNIQPIHVDRLADVQKVLYQMESGCRTTSLSPEHSNELRAQSQAKDIVIVKLKEQIKSLKGNVDDSKVKMDMDKIETLNIELEHRVTKLVAENEHLKQTYKQLYDSIKPKCVQSKEQCLVIEALKNELRKLKGKALDKEAIVTHSADPKVSKDNMEPITPKLLNKRTAHSSYIKHTQEEALVLKDIIEHVKANYPQDSLLESAFRRENLRKRVGNQQEKCSLKWDIFGDLPVGPLTRITARITATNEVPSRKPIVLESELPKPVVNLVYSRKPRKNKNTESVSKTKVVQIVLWYLDSGCSKHMTRDRSQLTNFISKFLGTVKFGNDQVAKIMGYGDY</sequence>
<protein>
    <submittedName>
        <fullName evidence="4">Retrovirus-related pol polyprotein from transposon TNT 1-94</fullName>
    </submittedName>
</protein>
<dbReference type="EMBL" id="BQNB010010934">
    <property type="protein sequence ID" value="GJS83897.1"/>
    <property type="molecule type" value="Genomic_DNA"/>
</dbReference>
<dbReference type="InterPro" id="IPR001878">
    <property type="entry name" value="Znf_CCHC"/>
</dbReference>
<name>A0ABQ4Z220_9ASTR</name>
<dbReference type="Gene3D" id="4.10.60.10">
    <property type="entry name" value="Zinc finger, CCHC-type"/>
    <property type="match status" value="1"/>
</dbReference>
<evidence type="ECO:0000259" key="3">
    <source>
        <dbReference type="PROSITE" id="PS50158"/>
    </source>
</evidence>
<dbReference type="SUPFAM" id="SSF57756">
    <property type="entry name" value="Retrovirus zinc finger-like domains"/>
    <property type="match status" value="1"/>
</dbReference>
<feature type="coiled-coil region" evidence="2">
    <location>
        <begin position="755"/>
        <end position="847"/>
    </location>
</feature>
<evidence type="ECO:0000313" key="4">
    <source>
        <dbReference type="EMBL" id="GJS83897.1"/>
    </source>
</evidence>
<dbReference type="Proteomes" id="UP001151760">
    <property type="component" value="Unassembled WGS sequence"/>
</dbReference>